<evidence type="ECO:0000313" key="4">
    <source>
        <dbReference type="Proteomes" id="UP000308705"/>
    </source>
</evidence>
<keyword evidence="4" id="KW-1185">Reference proteome</keyword>
<keyword evidence="2" id="KW-0812">Transmembrane</keyword>
<protein>
    <submittedName>
        <fullName evidence="3">TIGR04222 domain-containing membrane protein</fullName>
    </submittedName>
</protein>
<feature type="compositionally biased region" description="Polar residues" evidence="1">
    <location>
        <begin position="1"/>
        <end position="11"/>
    </location>
</feature>
<keyword evidence="2" id="KW-0472">Membrane</keyword>
<dbReference type="NCBIfam" id="TIGR04222">
    <property type="entry name" value="near_uncomplex"/>
    <property type="match status" value="1"/>
</dbReference>
<sequence length="404" mass="40892">MTWSRSRSTGWPPTPGPMRPSCATPPPAAGRVSPAPAVARRVAAAVISAACRLGGQSFVIPDDVRTAPLMRSSNRLNSPSESSPGGGMGSLLLFILASVASVVVFRQAGRVKKEQRRVKAGGYHPTAPPDPYSLAFLAGGPRRVVNTAVAVLVSQGRVRISRDGTVTAVRGIAGAPAERIEQEVLDLAAGTNGRSLADLRRTAAVGPAVTGIDYGLRGQGLVVAESALTLARRANAKLRWLLAIPGLFVPVSIVTMALGWFDFLVWNVLTLVISLLTWIIALAVSSSYAKENRSVLTEAGHAALRAAMARYPRTRELAYAHNSGNDSTLALYGIAIYTGPGHTELQNGSGCGAGACGGPSGADSGWGSGSDFGGGDFGGGGGGGDSGGGSSCGGGGCGGGCGGS</sequence>
<dbReference type="EMBL" id="SZQA01000012">
    <property type="protein sequence ID" value="TKK88230.1"/>
    <property type="molecule type" value="Genomic_DNA"/>
</dbReference>
<dbReference type="AlphaFoldDB" id="A0A4U3MHE4"/>
<dbReference type="Proteomes" id="UP000308705">
    <property type="component" value="Unassembled WGS sequence"/>
</dbReference>
<dbReference type="InterPro" id="IPR026467">
    <property type="entry name" value="Ser/Gly_Cys_C_dom"/>
</dbReference>
<organism evidence="3 4">
    <name type="scientific">Herbidospora galbida</name>
    <dbReference type="NCBI Taxonomy" id="2575442"/>
    <lineage>
        <taxon>Bacteria</taxon>
        <taxon>Bacillati</taxon>
        <taxon>Actinomycetota</taxon>
        <taxon>Actinomycetes</taxon>
        <taxon>Streptosporangiales</taxon>
        <taxon>Streptosporangiaceae</taxon>
        <taxon>Herbidospora</taxon>
    </lineage>
</organism>
<accession>A0A4U3MHE4</accession>
<feature type="transmembrane region" description="Helical" evidence="2">
    <location>
        <begin position="240"/>
        <end position="258"/>
    </location>
</feature>
<evidence type="ECO:0000256" key="1">
    <source>
        <dbReference type="SAM" id="MobiDB-lite"/>
    </source>
</evidence>
<feature type="region of interest" description="Disordered" evidence="1">
    <location>
        <begin position="1"/>
        <end position="33"/>
    </location>
</feature>
<evidence type="ECO:0000256" key="2">
    <source>
        <dbReference type="SAM" id="Phobius"/>
    </source>
</evidence>
<dbReference type="OrthoDB" id="3620552at2"/>
<proteinExistence type="predicted"/>
<feature type="compositionally biased region" description="Pro residues" evidence="1">
    <location>
        <begin position="12"/>
        <end position="28"/>
    </location>
</feature>
<reference evidence="3 4" key="1">
    <citation type="submission" date="2019-04" db="EMBL/GenBank/DDBJ databases">
        <title>Herbidospora sp. NEAU-GS14.nov., a novel actinomycete isolated from soil.</title>
        <authorList>
            <person name="Han L."/>
        </authorList>
    </citation>
    <scope>NUCLEOTIDE SEQUENCE [LARGE SCALE GENOMIC DNA]</scope>
    <source>
        <strain evidence="3 4">NEAU-GS14</strain>
    </source>
</reference>
<keyword evidence="2" id="KW-1133">Transmembrane helix</keyword>
<feature type="transmembrane region" description="Helical" evidence="2">
    <location>
        <begin position="88"/>
        <end position="109"/>
    </location>
</feature>
<feature type="transmembrane region" description="Helical" evidence="2">
    <location>
        <begin position="264"/>
        <end position="284"/>
    </location>
</feature>
<gene>
    <name evidence="3" type="ORF">FDA94_15100</name>
</gene>
<name>A0A4U3MHE4_9ACTN</name>
<evidence type="ECO:0000313" key="3">
    <source>
        <dbReference type="EMBL" id="TKK88230.1"/>
    </source>
</evidence>
<comment type="caution">
    <text evidence="3">The sequence shown here is derived from an EMBL/GenBank/DDBJ whole genome shotgun (WGS) entry which is preliminary data.</text>
</comment>